<dbReference type="Gramene" id="C.cajan_45810.t">
    <property type="protein sequence ID" value="C.cajan_45810.t"/>
    <property type="gene ID" value="C.cajan_45810"/>
</dbReference>
<keyword evidence="12" id="KW-1185">Reference proteome</keyword>
<evidence type="ECO:0000256" key="9">
    <source>
        <dbReference type="RuleBase" id="RU361169"/>
    </source>
</evidence>
<evidence type="ECO:0000256" key="8">
    <source>
        <dbReference type="PROSITE-ProRule" id="PRU10052"/>
    </source>
</evidence>
<dbReference type="OrthoDB" id="187139at2759"/>
<dbReference type="PANTHER" id="PTHR31375">
    <property type="match status" value="1"/>
</dbReference>
<reference evidence="11" key="1">
    <citation type="journal article" date="2012" name="Nat. Biotechnol.">
        <title>Draft genome sequence of pigeonpea (Cajanus cajan), an orphan legume crop of resource-poor farmers.</title>
        <authorList>
            <person name="Varshney R.K."/>
            <person name="Chen W."/>
            <person name="Li Y."/>
            <person name="Bharti A.K."/>
            <person name="Saxena R.K."/>
            <person name="Schlueter J.A."/>
            <person name="Donoghue M.T."/>
            <person name="Azam S."/>
            <person name="Fan G."/>
            <person name="Whaley A.M."/>
            <person name="Farmer A.D."/>
            <person name="Sheridan J."/>
            <person name="Iwata A."/>
            <person name="Tuteja R."/>
            <person name="Penmetsa R.V."/>
            <person name="Wu W."/>
            <person name="Upadhyaya H.D."/>
            <person name="Yang S.P."/>
            <person name="Shah T."/>
            <person name="Saxena K.B."/>
            <person name="Michael T."/>
            <person name="McCombie W.R."/>
            <person name="Yang B."/>
            <person name="Zhang G."/>
            <person name="Yang H."/>
            <person name="Wang J."/>
            <person name="Spillane C."/>
            <person name="Cook D.R."/>
            <person name="May G.D."/>
            <person name="Xu X."/>
            <person name="Jackson S.A."/>
        </authorList>
    </citation>
    <scope>NUCLEOTIDE SEQUENCE [LARGE SCALE GENOMIC DNA]</scope>
</reference>
<dbReference type="Pfam" id="PF00295">
    <property type="entry name" value="Glyco_hydro_28"/>
    <property type="match status" value="1"/>
</dbReference>
<dbReference type="GO" id="GO:0004650">
    <property type="term" value="F:polygalacturonase activity"/>
    <property type="evidence" value="ECO:0007669"/>
    <property type="project" value="UniProtKB-EC"/>
</dbReference>
<dbReference type="EC" id="3.2.1.15" evidence="11"/>
<evidence type="ECO:0000256" key="5">
    <source>
        <dbReference type="ARBA" id="ARBA00022801"/>
    </source>
</evidence>
<name>A0A151QPF2_CAJCA</name>
<dbReference type="Gene3D" id="2.160.20.10">
    <property type="entry name" value="Single-stranded right-handed beta-helix, Pectin lyase-like"/>
    <property type="match status" value="1"/>
</dbReference>
<dbReference type="InterPro" id="IPR006626">
    <property type="entry name" value="PbH1"/>
</dbReference>
<keyword evidence="5 9" id="KW-0378">Hydrolase</keyword>
<keyword evidence="4" id="KW-0964">Secreted</keyword>
<protein>
    <submittedName>
        <fullName evidence="11">Polygalacturonase At3g15720 family</fullName>
        <ecNumber evidence="11">3.2.1.15</ecNumber>
    </submittedName>
</protein>
<feature type="chain" id="PRO_5007587449" evidence="10">
    <location>
        <begin position="20"/>
        <end position="389"/>
    </location>
</feature>
<evidence type="ECO:0000256" key="2">
    <source>
        <dbReference type="ARBA" id="ARBA00008834"/>
    </source>
</evidence>
<feature type="signal peptide" evidence="10">
    <location>
        <begin position="1"/>
        <end position="19"/>
    </location>
</feature>
<dbReference type="Proteomes" id="UP000075243">
    <property type="component" value="Unassembled WGS sequence"/>
</dbReference>
<gene>
    <name evidence="11" type="ORF">KK1_047260</name>
</gene>
<sequence length="389" mass="41247">MQRLITGLLVLAFVSPYLCISSFVGTTNTVYNVIDFGAIGSGTVDDSQAFLKAWQQTCGTQGDNTLLIPAGKVFLVNSITMSGNCTATSISIQLQGEIVAPTKNAWVGNSLNLIMFNKVNGLTIDGSGGLIDGTGSTWWGCNCPRPAVLTFQSCNNLSVKSLTIINSPKAHIHINSCMGAIFSYINISSPGNTPNTDGIDIYYSQNIRIEDSTIASGDDCIAITGDSSYINATRIACGPGHGISIGSLGRDDAYNTVEEVYVQNCSFTNTKNAARIKTWPNGSGFAKKITFEQITLSQSGNPILIDQYYNQYLVQEGVQLSEVTFSGFQGTSATDHAITLNCSSSGCFNIVLDQINIVSSKPGKPAYCSCINAHGTATDTVPDCSCLST</sequence>
<keyword evidence="7" id="KW-0961">Cell wall biogenesis/degradation</keyword>
<comment type="subcellular location">
    <subcellularLocation>
        <location evidence="1">Secreted</location>
        <location evidence="1">Cell wall</location>
    </subcellularLocation>
</comment>
<evidence type="ECO:0000256" key="3">
    <source>
        <dbReference type="ARBA" id="ARBA00022512"/>
    </source>
</evidence>
<evidence type="ECO:0000256" key="6">
    <source>
        <dbReference type="ARBA" id="ARBA00023295"/>
    </source>
</evidence>
<evidence type="ECO:0000256" key="10">
    <source>
        <dbReference type="SAM" id="SignalP"/>
    </source>
</evidence>
<keyword evidence="10" id="KW-0732">Signal</keyword>
<dbReference type="SUPFAM" id="SSF51126">
    <property type="entry name" value="Pectin lyase-like"/>
    <property type="match status" value="1"/>
</dbReference>
<dbReference type="PROSITE" id="PS00502">
    <property type="entry name" value="POLYGALACTURONASE"/>
    <property type="match status" value="1"/>
</dbReference>
<evidence type="ECO:0000313" key="11">
    <source>
        <dbReference type="EMBL" id="KYP32122.1"/>
    </source>
</evidence>
<dbReference type="GO" id="GO:0071555">
    <property type="term" value="P:cell wall organization"/>
    <property type="evidence" value="ECO:0007669"/>
    <property type="project" value="UniProtKB-KW"/>
</dbReference>
<evidence type="ECO:0000256" key="7">
    <source>
        <dbReference type="ARBA" id="ARBA00023316"/>
    </source>
</evidence>
<dbReference type="STRING" id="3821.A0A151QPF2"/>
<dbReference type="SMART" id="SM00710">
    <property type="entry name" value="PbH1"/>
    <property type="match status" value="5"/>
</dbReference>
<dbReference type="InterPro" id="IPR011050">
    <property type="entry name" value="Pectin_lyase_fold/virulence"/>
</dbReference>
<accession>A0A151QPF2</accession>
<dbReference type="InterPro" id="IPR012334">
    <property type="entry name" value="Pectin_lyas_fold"/>
</dbReference>
<dbReference type="InterPro" id="IPR000743">
    <property type="entry name" value="Glyco_hydro_28"/>
</dbReference>
<keyword evidence="6 9" id="KW-0326">Glycosidase</keyword>
<evidence type="ECO:0000313" key="12">
    <source>
        <dbReference type="Proteomes" id="UP000075243"/>
    </source>
</evidence>
<proteinExistence type="inferred from homology"/>
<dbReference type="EMBL" id="KQ485437">
    <property type="protein sequence ID" value="KYP32122.1"/>
    <property type="molecule type" value="Genomic_DNA"/>
</dbReference>
<comment type="similarity">
    <text evidence="2 9">Belongs to the glycosyl hydrolase 28 family.</text>
</comment>
<dbReference type="OMA" id="HYIDKGH"/>
<evidence type="ECO:0000256" key="1">
    <source>
        <dbReference type="ARBA" id="ARBA00004191"/>
    </source>
</evidence>
<dbReference type="GO" id="GO:0005975">
    <property type="term" value="P:carbohydrate metabolic process"/>
    <property type="evidence" value="ECO:0007669"/>
    <property type="project" value="InterPro"/>
</dbReference>
<keyword evidence="3" id="KW-0134">Cell wall</keyword>
<feature type="active site" evidence="8">
    <location>
        <position position="241"/>
    </location>
</feature>
<dbReference type="AlphaFoldDB" id="A0A151QPF2"/>
<evidence type="ECO:0000256" key="4">
    <source>
        <dbReference type="ARBA" id="ARBA00022525"/>
    </source>
</evidence>
<organism evidence="11 12">
    <name type="scientific">Cajanus cajan</name>
    <name type="common">Pigeon pea</name>
    <name type="synonym">Cajanus indicus</name>
    <dbReference type="NCBI Taxonomy" id="3821"/>
    <lineage>
        <taxon>Eukaryota</taxon>
        <taxon>Viridiplantae</taxon>
        <taxon>Streptophyta</taxon>
        <taxon>Embryophyta</taxon>
        <taxon>Tracheophyta</taxon>
        <taxon>Spermatophyta</taxon>
        <taxon>Magnoliopsida</taxon>
        <taxon>eudicotyledons</taxon>
        <taxon>Gunneridae</taxon>
        <taxon>Pentapetalae</taxon>
        <taxon>rosids</taxon>
        <taxon>fabids</taxon>
        <taxon>Fabales</taxon>
        <taxon>Fabaceae</taxon>
        <taxon>Papilionoideae</taxon>
        <taxon>50 kb inversion clade</taxon>
        <taxon>NPAAA clade</taxon>
        <taxon>indigoferoid/millettioid clade</taxon>
        <taxon>Phaseoleae</taxon>
        <taxon>Cajanus</taxon>
    </lineage>
</organism>